<dbReference type="EMBL" id="CP116341">
    <property type="protein sequence ID" value="WOV83902.1"/>
    <property type="molecule type" value="Genomic_DNA"/>
</dbReference>
<evidence type="ECO:0000313" key="6">
    <source>
        <dbReference type="Proteomes" id="UP001303532"/>
    </source>
</evidence>
<evidence type="ECO:0000256" key="2">
    <source>
        <dbReference type="ARBA" id="ARBA00022801"/>
    </source>
</evidence>
<evidence type="ECO:0000256" key="1">
    <source>
        <dbReference type="ARBA" id="ARBA00022723"/>
    </source>
</evidence>
<keyword evidence="2" id="KW-0378">Hydrolase</keyword>
<dbReference type="Proteomes" id="UP001303532">
    <property type="component" value="Chromosome"/>
</dbReference>
<evidence type="ECO:0000313" key="5">
    <source>
        <dbReference type="EMBL" id="WOV83902.1"/>
    </source>
</evidence>
<dbReference type="InterPro" id="IPR014905">
    <property type="entry name" value="HIRAN"/>
</dbReference>
<sequence length="197" mass="22054">MPELNVVGVIYDNPDGTNRQEVIRHVINSYKSKGKLKPWDNLTDEQIIADGAEGHEYENQVVKAAARLVKEPNNPHDPNAIKVILIDAERKKHHVGYIPKEKTAEVSRLMKTLNRIDVEFTGGQYKAIDIDDDENEYIDTYSENYGVILHTVDVVELTENNPFLKAGDGSPKAKMAGRLGCGLMVFILIMIVVIILS</sequence>
<keyword evidence="1" id="KW-0479">Metal-binding</keyword>
<dbReference type="Gene3D" id="3.30.70.2330">
    <property type="match status" value="1"/>
</dbReference>
<accession>A0ABZ0KTY8</accession>
<feature type="domain" description="HIRAN" evidence="4">
    <location>
        <begin position="67"/>
        <end position="112"/>
    </location>
</feature>
<dbReference type="Pfam" id="PF08797">
    <property type="entry name" value="HIRAN"/>
    <property type="match status" value="1"/>
</dbReference>
<evidence type="ECO:0000256" key="3">
    <source>
        <dbReference type="SAM" id="Phobius"/>
    </source>
</evidence>
<reference evidence="5 6" key="1">
    <citation type="submission" date="2023-01" db="EMBL/GenBank/DDBJ databases">
        <title>Sporosarcina sp. nov., isolated from Korean tranditional fermented seafood 'Jeotgal'.</title>
        <authorList>
            <person name="Yang A.-I."/>
        </authorList>
    </citation>
    <scope>NUCLEOTIDE SEQUENCE [LARGE SCALE GENOMIC DNA]</scope>
    <source>
        <strain evidence="5 6">B2O-1</strain>
    </source>
</reference>
<organism evidence="5 6">
    <name type="scientific">Sporosarcina jeotgali</name>
    <dbReference type="NCBI Taxonomy" id="3020056"/>
    <lineage>
        <taxon>Bacteria</taxon>
        <taxon>Bacillati</taxon>
        <taxon>Bacillota</taxon>
        <taxon>Bacilli</taxon>
        <taxon>Bacillales</taxon>
        <taxon>Caryophanaceae</taxon>
        <taxon>Sporosarcina</taxon>
    </lineage>
</organism>
<proteinExistence type="predicted"/>
<keyword evidence="3" id="KW-0472">Membrane</keyword>
<evidence type="ECO:0000259" key="4">
    <source>
        <dbReference type="Pfam" id="PF08797"/>
    </source>
</evidence>
<dbReference type="RefSeq" id="WP_323691590.1">
    <property type="nucleotide sequence ID" value="NZ_CP116341.1"/>
</dbReference>
<feature type="transmembrane region" description="Helical" evidence="3">
    <location>
        <begin position="175"/>
        <end position="196"/>
    </location>
</feature>
<keyword evidence="3" id="KW-0812">Transmembrane</keyword>
<name>A0ABZ0KTY8_9BACL</name>
<gene>
    <name evidence="5" type="ORF">PGH26_13615</name>
</gene>
<protein>
    <submittedName>
        <fullName evidence="5">HIRAN domain-containing protein</fullName>
    </submittedName>
</protein>
<keyword evidence="3" id="KW-1133">Transmembrane helix</keyword>
<keyword evidence="6" id="KW-1185">Reference proteome</keyword>